<dbReference type="Pfam" id="PF02321">
    <property type="entry name" value="OEP"/>
    <property type="match status" value="1"/>
</dbReference>
<evidence type="ECO:0000313" key="8">
    <source>
        <dbReference type="EMBL" id="PZF74793.1"/>
    </source>
</evidence>
<dbReference type="GO" id="GO:1990281">
    <property type="term" value="C:efflux pump complex"/>
    <property type="evidence" value="ECO:0007669"/>
    <property type="project" value="TreeGrafter"/>
</dbReference>
<dbReference type="GO" id="GO:0015562">
    <property type="term" value="F:efflux transmembrane transporter activity"/>
    <property type="evidence" value="ECO:0007669"/>
    <property type="project" value="InterPro"/>
</dbReference>
<keyword evidence="3" id="KW-0813">Transport</keyword>
<dbReference type="PANTHER" id="PTHR30026:SF20">
    <property type="entry name" value="OUTER MEMBRANE PROTEIN TOLC"/>
    <property type="match status" value="1"/>
</dbReference>
<protein>
    <recommendedName>
        <fullName evidence="10">TolC family protein</fullName>
    </recommendedName>
</protein>
<evidence type="ECO:0000313" key="9">
    <source>
        <dbReference type="Proteomes" id="UP000248745"/>
    </source>
</evidence>
<dbReference type="AlphaFoldDB" id="A0A2W2C3U9"/>
<dbReference type="Proteomes" id="UP000248745">
    <property type="component" value="Unassembled WGS sequence"/>
</dbReference>
<dbReference type="GO" id="GO:0015288">
    <property type="term" value="F:porin activity"/>
    <property type="evidence" value="ECO:0007669"/>
    <property type="project" value="TreeGrafter"/>
</dbReference>
<evidence type="ECO:0000256" key="2">
    <source>
        <dbReference type="ARBA" id="ARBA00007613"/>
    </source>
</evidence>
<sequence length="444" mass="48738">MVLIAGGTAEAQQVTTLNLQDCVNIALDKSTAALKGNNNVALAGAQVLAAYGQFLPNLVAGAGYNFDKGNNFFSSSGGALIDEAKSQFNYQLTSSVNIFSGYYNYSSWKASKLNQQMSEYTLERAKQQITLDVTQSYLQVILDRKIVALDSANLDISLKREDQLKVLTDIGRKAKTDLYQQQAQTSNDKLVFISAKNRLQNDKILLLQKLRIDSADSYEIADISVDDGASAKQYGNRDALLQTAMDERVDLKSAELNTKYALWNIKKYKSGYLPSVAFSVGAYNNGAFFHDLAINGKDALPVSQEAIPTQLYKYTYGLAAITASWNIFDRFYTKSAVTTAKINSTNANIDLKDAQIGVTVGVKQAYNDYVNAVQKMETVDVGVNAAEKAYEAINGRYKEGASDFITEANAQLVLLQAQQNRVQASVNLMLQKKVIDYYVGAVVK</sequence>
<dbReference type="InterPro" id="IPR003423">
    <property type="entry name" value="OMP_efflux"/>
</dbReference>
<evidence type="ECO:0000256" key="7">
    <source>
        <dbReference type="ARBA" id="ARBA00023237"/>
    </source>
</evidence>
<evidence type="ECO:0000256" key="1">
    <source>
        <dbReference type="ARBA" id="ARBA00004442"/>
    </source>
</evidence>
<comment type="subcellular location">
    <subcellularLocation>
        <location evidence="1">Cell outer membrane</location>
    </subcellularLocation>
</comment>
<comment type="similarity">
    <text evidence="2">Belongs to the outer membrane factor (OMF) (TC 1.B.17) family.</text>
</comment>
<dbReference type="EMBL" id="QKTW01000002">
    <property type="protein sequence ID" value="PZF74793.1"/>
    <property type="molecule type" value="Genomic_DNA"/>
</dbReference>
<evidence type="ECO:0000256" key="6">
    <source>
        <dbReference type="ARBA" id="ARBA00023136"/>
    </source>
</evidence>
<keyword evidence="9" id="KW-1185">Reference proteome</keyword>
<dbReference type="SUPFAM" id="SSF56954">
    <property type="entry name" value="Outer membrane efflux proteins (OEP)"/>
    <property type="match status" value="1"/>
</dbReference>
<organism evidence="8 9">
    <name type="scientific">Taibaiella soli</name>
    <dbReference type="NCBI Taxonomy" id="1649169"/>
    <lineage>
        <taxon>Bacteria</taxon>
        <taxon>Pseudomonadati</taxon>
        <taxon>Bacteroidota</taxon>
        <taxon>Chitinophagia</taxon>
        <taxon>Chitinophagales</taxon>
        <taxon>Chitinophagaceae</taxon>
        <taxon>Taibaiella</taxon>
    </lineage>
</organism>
<evidence type="ECO:0008006" key="10">
    <source>
        <dbReference type="Google" id="ProtNLM"/>
    </source>
</evidence>
<reference evidence="8 9" key="1">
    <citation type="submission" date="2018-06" db="EMBL/GenBank/DDBJ databases">
        <title>Mucibacter soli gen. nov., sp. nov., a new member of the family Chitinophagaceae producing mucin.</title>
        <authorList>
            <person name="Kim M.-K."/>
            <person name="Park S."/>
            <person name="Kim T.-S."/>
            <person name="Joung Y."/>
            <person name="Han J.-H."/>
            <person name="Kim S.B."/>
        </authorList>
    </citation>
    <scope>NUCLEOTIDE SEQUENCE [LARGE SCALE GENOMIC DNA]</scope>
    <source>
        <strain evidence="8 9">R1-15</strain>
    </source>
</reference>
<evidence type="ECO:0000256" key="3">
    <source>
        <dbReference type="ARBA" id="ARBA00022448"/>
    </source>
</evidence>
<proteinExistence type="inferred from homology"/>
<dbReference type="Gene3D" id="1.20.1600.10">
    <property type="entry name" value="Outer membrane efflux proteins (OEP)"/>
    <property type="match status" value="1"/>
</dbReference>
<dbReference type="GO" id="GO:0009279">
    <property type="term" value="C:cell outer membrane"/>
    <property type="evidence" value="ECO:0007669"/>
    <property type="project" value="UniProtKB-SubCell"/>
</dbReference>
<dbReference type="InterPro" id="IPR051906">
    <property type="entry name" value="TolC-like"/>
</dbReference>
<keyword evidence="4" id="KW-1134">Transmembrane beta strand</keyword>
<name>A0A2W2C3U9_9BACT</name>
<dbReference type="PANTHER" id="PTHR30026">
    <property type="entry name" value="OUTER MEMBRANE PROTEIN TOLC"/>
    <property type="match status" value="1"/>
</dbReference>
<gene>
    <name evidence="8" type="ORF">DN068_00935</name>
</gene>
<evidence type="ECO:0000256" key="4">
    <source>
        <dbReference type="ARBA" id="ARBA00022452"/>
    </source>
</evidence>
<comment type="caution">
    <text evidence="8">The sequence shown here is derived from an EMBL/GenBank/DDBJ whole genome shotgun (WGS) entry which is preliminary data.</text>
</comment>
<keyword evidence="5" id="KW-0812">Transmembrane</keyword>
<keyword evidence="6" id="KW-0472">Membrane</keyword>
<accession>A0A2W2C3U9</accession>
<evidence type="ECO:0000256" key="5">
    <source>
        <dbReference type="ARBA" id="ARBA00022692"/>
    </source>
</evidence>
<keyword evidence="7" id="KW-0998">Cell outer membrane</keyword>